<dbReference type="Proteomes" id="UP000054821">
    <property type="component" value="Unassembled WGS sequence"/>
</dbReference>
<reference evidence="1 2" key="1">
    <citation type="journal article" date="2016" name="Genome Announc.">
        <title>Draft Whole-Genome Sequence of Trichoderma gamsii T6085, a Promising Biocontrol Agent of Fusarium Head Blight on Wheat.</title>
        <authorList>
            <person name="Baroncelli R."/>
            <person name="Zapparata A."/>
            <person name="Piaggeschi G."/>
            <person name="Sarrocco S."/>
            <person name="Vannacci G."/>
        </authorList>
    </citation>
    <scope>NUCLEOTIDE SEQUENCE [LARGE SCALE GENOMIC DNA]</scope>
    <source>
        <strain evidence="1 2">T6085</strain>
    </source>
</reference>
<organism evidence="1 2">
    <name type="scientific">Trichoderma gamsii</name>
    <dbReference type="NCBI Taxonomy" id="398673"/>
    <lineage>
        <taxon>Eukaryota</taxon>
        <taxon>Fungi</taxon>
        <taxon>Dikarya</taxon>
        <taxon>Ascomycota</taxon>
        <taxon>Pezizomycotina</taxon>
        <taxon>Sordariomycetes</taxon>
        <taxon>Hypocreomycetidae</taxon>
        <taxon>Hypocreales</taxon>
        <taxon>Hypocreaceae</taxon>
        <taxon>Trichoderma</taxon>
    </lineage>
</organism>
<gene>
    <name evidence="1" type="ORF">TGAM01_v207741</name>
</gene>
<dbReference type="AlphaFoldDB" id="A0A2P4ZGW2"/>
<accession>A0A2P4ZGW2</accession>
<dbReference type="RefSeq" id="XP_024405120.1">
    <property type="nucleotide sequence ID" value="XM_024550155.1"/>
</dbReference>
<dbReference type="EMBL" id="JPDN02000029">
    <property type="protein sequence ID" value="PON23507.1"/>
    <property type="molecule type" value="Genomic_DNA"/>
</dbReference>
<dbReference type="GeneID" id="36347716"/>
<protein>
    <submittedName>
        <fullName evidence="1">Uncharacterized protein</fullName>
    </submittedName>
</protein>
<proteinExistence type="predicted"/>
<keyword evidence="2" id="KW-1185">Reference proteome</keyword>
<evidence type="ECO:0000313" key="2">
    <source>
        <dbReference type="Proteomes" id="UP000054821"/>
    </source>
</evidence>
<evidence type="ECO:0000313" key="1">
    <source>
        <dbReference type="EMBL" id="PON23507.1"/>
    </source>
</evidence>
<name>A0A2P4ZGW2_9HYPO</name>
<sequence length="148" mass="16414">MLAELGWHMANLICDFIVSGISLRRTGRMKQRYTNDRIGAAGCSCSSWSKILFSLAFPSSTHYDSQKPTRHALICEKPKRRLLSCHSSVTFGYVVAKVLRYCRQHMPSVSLEGGGLRPLPPLCLLAVAFADLPDEGTRNHTIRHGVTA</sequence>
<comment type="caution">
    <text evidence="1">The sequence shown here is derived from an EMBL/GenBank/DDBJ whole genome shotgun (WGS) entry which is preliminary data.</text>
</comment>